<dbReference type="PROSITE" id="PS50202">
    <property type="entry name" value="MSP"/>
    <property type="match status" value="1"/>
</dbReference>
<dbReference type="Gramene" id="HORVU.MOREX.r3.2HG0098670.1">
    <property type="protein sequence ID" value="HORVU.MOREX.r3.2HG0098670.1.CDS1"/>
    <property type="gene ID" value="HORVU.MOREX.r3.2HG0098670"/>
</dbReference>
<dbReference type="SMR" id="A0A8I6X891"/>
<evidence type="ECO:0000259" key="2">
    <source>
        <dbReference type="PROSITE" id="PS50202"/>
    </source>
</evidence>
<evidence type="ECO:0000256" key="1">
    <source>
        <dbReference type="ARBA" id="ARBA00008932"/>
    </source>
</evidence>
<dbReference type="PANTHER" id="PTHR10809:SF102">
    <property type="entry name" value="PROTEIN KINASE DOMAIN-CONTAINING PROTEIN"/>
    <property type="match status" value="1"/>
</dbReference>
<dbReference type="GO" id="GO:0043495">
    <property type="term" value="F:protein-membrane adaptor activity"/>
    <property type="evidence" value="ECO:0000318"/>
    <property type="project" value="GO_Central"/>
</dbReference>
<evidence type="ECO:0000313" key="3">
    <source>
        <dbReference type="EnsemblPlants" id="HORVU.MOREX.r3.2HG0098670.1.CDS1"/>
    </source>
</evidence>
<dbReference type="PANTHER" id="PTHR10809">
    <property type="entry name" value="VESICLE-ASSOCIATED MEMBRANE PROTEIN-ASSOCIATED PROTEIN"/>
    <property type="match status" value="1"/>
</dbReference>
<dbReference type="InterPro" id="IPR000535">
    <property type="entry name" value="MSP_dom"/>
</dbReference>
<organism evidence="3 4">
    <name type="scientific">Hordeum vulgare subsp. vulgare</name>
    <name type="common">Domesticated barley</name>
    <dbReference type="NCBI Taxonomy" id="112509"/>
    <lineage>
        <taxon>Eukaryota</taxon>
        <taxon>Viridiplantae</taxon>
        <taxon>Streptophyta</taxon>
        <taxon>Embryophyta</taxon>
        <taxon>Tracheophyta</taxon>
        <taxon>Spermatophyta</taxon>
        <taxon>Magnoliopsida</taxon>
        <taxon>Liliopsida</taxon>
        <taxon>Poales</taxon>
        <taxon>Poaceae</taxon>
        <taxon>BOP clade</taxon>
        <taxon>Pooideae</taxon>
        <taxon>Triticodae</taxon>
        <taxon>Triticeae</taxon>
        <taxon>Hordeinae</taxon>
        <taxon>Hordeum</taxon>
    </lineage>
</organism>
<feature type="domain" description="MSP" evidence="2">
    <location>
        <begin position="1"/>
        <end position="114"/>
    </location>
</feature>
<protein>
    <recommendedName>
        <fullName evidence="2">MSP domain-containing protein</fullName>
    </recommendedName>
</protein>
<dbReference type="Pfam" id="PF00635">
    <property type="entry name" value="Motile_Sperm"/>
    <property type="match status" value="1"/>
</dbReference>
<dbReference type="GO" id="GO:0005789">
    <property type="term" value="C:endoplasmic reticulum membrane"/>
    <property type="evidence" value="ECO:0000318"/>
    <property type="project" value="GO_Central"/>
</dbReference>
<reference evidence="3" key="2">
    <citation type="submission" date="2020-10" db="EMBL/GenBank/DDBJ databases">
        <authorList>
            <person name="Scholz U."/>
            <person name="Mascher M."/>
            <person name="Fiebig A."/>
        </authorList>
    </citation>
    <scope>NUCLEOTIDE SEQUENCE [LARGE SCALE GENOMIC DNA]</scope>
    <source>
        <strain evidence="3">cv. Morex</strain>
    </source>
</reference>
<dbReference type="GO" id="GO:0005886">
    <property type="term" value="C:plasma membrane"/>
    <property type="evidence" value="ECO:0000318"/>
    <property type="project" value="GO_Central"/>
</dbReference>
<dbReference type="InterPro" id="IPR013783">
    <property type="entry name" value="Ig-like_fold"/>
</dbReference>
<reference evidence="4" key="1">
    <citation type="journal article" date="2012" name="Nature">
        <title>A physical, genetic and functional sequence assembly of the barley genome.</title>
        <authorList>
            <consortium name="The International Barley Genome Sequencing Consortium"/>
            <person name="Mayer K.F."/>
            <person name="Waugh R."/>
            <person name="Brown J.W."/>
            <person name="Schulman A."/>
            <person name="Langridge P."/>
            <person name="Platzer M."/>
            <person name="Fincher G.B."/>
            <person name="Muehlbauer G.J."/>
            <person name="Sato K."/>
            <person name="Close T.J."/>
            <person name="Wise R.P."/>
            <person name="Stein N."/>
        </authorList>
    </citation>
    <scope>NUCLEOTIDE SEQUENCE [LARGE SCALE GENOMIC DNA]</scope>
    <source>
        <strain evidence="4">cv. Morex</strain>
    </source>
</reference>
<dbReference type="SUPFAM" id="SSF49354">
    <property type="entry name" value="PapD-like"/>
    <property type="match status" value="1"/>
</dbReference>
<accession>A0A8I6X891</accession>
<dbReference type="Proteomes" id="UP000011116">
    <property type="component" value="Chromosome 2H"/>
</dbReference>
<dbReference type="AlphaFoldDB" id="A0A8I6X891"/>
<sequence>MEVRFLFELRKEASCCLQLTNKTGGFIAFNILINENNYIVRPSQGTIPPCSRRYVVVMLRAKEAAPPYMRCDDMLLVQSTGVSQDLGDMNYRELFKTAMGNEVVDVVKLPIAYVTLDQ</sequence>
<dbReference type="InterPro" id="IPR008962">
    <property type="entry name" value="PapD-like_sf"/>
</dbReference>
<comment type="similarity">
    <text evidence="1">Belongs to the VAMP-associated protein (VAP) (TC 9.B.17) family.</text>
</comment>
<dbReference type="InterPro" id="IPR016763">
    <property type="entry name" value="VAP"/>
</dbReference>
<dbReference type="GO" id="GO:0090158">
    <property type="term" value="P:endoplasmic reticulum membrane organization"/>
    <property type="evidence" value="ECO:0000318"/>
    <property type="project" value="GO_Central"/>
</dbReference>
<reference evidence="3" key="3">
    <citation type="submission" date="2022-01" db="UniProtKB">
        <authorList>
            <consortium name="EnsemblPlants"/>
        </authorList>
    </citation>
    <scope>IDENTIFICATION</scope>
    <source>
        <strain evidence="3">subsp. vulgare</strain>
    </source>
</reference>
<keyword evidence="4" id="KW-1185">Reference proteome</keyword>
<dbReference type="GO" id="GO:0061817">
    <property type="term" value="P:endoplasmic reticulum-plasma membrane tethering"/>
    <property type="evidence" value="ECO:0000318"/>
    <property type="project" value="GO_Central"/>
</dbReference>
<name>A0A8I6X891_HORVV</name>
<evidence type="ECO:0000313" key="4">
    <source>
        <dbReference type="Proteomes" id="UP000011116"/>
    </source>
</evidence>
<proteinExistence type="inferred from homology"/>
<dbReference type="EnsemblPlants" id="HORVU.MOREX.r3.2HG0098670.1">
    <property type="protein sequence ID" value="HORVU.MOREX.r3.2HG0098670.1.CDS1"/>
    <property type="gene ID" value="HORVU.MOREX.r3.2HG0098670"/>
</dbReference>
<dbReference type="Gene3D" id="2.60.40.10">
    <property type="entry name" value="Immunoglobulins"/>
    <property type="match status" value="1"/>
</dbReference>